<proteinExistence type="predicted"/>
<evidence type="ECO:0000256" key="1">
    <source>
        <dbReference type="SAM" id="MobiDB-lite"/>
    </source>
</evidence>
<feature type="compositionally biased region" description="Pro residues" evidence="1">
    <location>
        <begin position="10"/>
        <end position="26"/>
    </location>
</feature>
<dbReference type="EMBL" id="STGY01000025">
    <property type="protein sequence ID" value="THV42431.1"/>
    <property type="molecule type" value="Genomic_DNA"/>
</dbReference>
<dbReference type="AlphaFoldDB" id="A0A4S8QFI6"/>
<evidence type="ECO:0008006" key="5">
    <source>
        <dbReference type="Google" id="ProtNLM"/>
    </source>
</evidence>
<evidence type="ECO:0000256" key="2">
    <source>
        <dbReference type="SAM" id="Phobius"/>
    </source>
</evidence>
<reference evidence="3 4" key="2">
    <citation type="submission" date="2019-05" db="EMBL/GenBank/DDBJ databases">
        <title>Glycomyces buryatensis sp. nov.</title>
        <authorList>
            <person name="Nikitina E."/>
        </authorList>
    </citation>
    <scope>NUCLEOTIDE SEQUENCE [LARGE SCALE GENOMIC DNA]</scope>
    <source>
        <strain evidence="3 4">18</strain>
    </source>
</reference>
<keyword evidence="2" id="KW-0472">Membrane</keyword>
<gene>
    <name evidence="3" type="ORF">FAB82_07190</name>
</gene>
<evidence type="ECO:0000313" key="4">
    <source>
        <dbReference type="Proteomes" id="UP000308760"/>
    </source>
</evidence>
<feature type="region of interest" description="Disordered" evidence="1">
    <location>
        <begin position="1"/>
        <end position="93"/>
    </location>
</feature>
<dbReference type="Proteomes" id="UP000308760">
    <property type="component" value="Unassembled WGS sequence"/>
</dbReference>
<organism evidence="3 4">
    <name type="scientific">Glycomyces buryatensis</name>
    <dbReference type="NCBI Taxonomy" id="2570927"/>
    <lineage>
        <taxon>Bacteria</taxon>
        <taxon>Bacillati</taxon>
        <taxon>Actinomycetota</taxon>
        <taxon>Actinomycetes</taxon>
        <taxon>Glycomycetales</taxon>
        <taxon>Glycomycetaceae</taxon>
        <taxon>Glycomyces</taxon>
    </lineage>
</organism>
<accession>A0A4S8QFI6</accession>
<keyword evidence="2" id="KW-0812">Transmembrane</keyword>
<reference evidence="4" key="1">
    <citation type="submission" date="2019-04" db="EMBL/GenBank/DDBJ databases">
        <title>Nocardioides xinjiangensis sp. nov.</title>
        <authorList>
            <person name="Liu S."/>
        </authorList>
    </citation>
    <scope>NUCLEOTIDE SEQUENCE [LARGE SCALE GENOMIC DNA]</scope>
    <source>
        <strain evidence="4">18</strain>
    </source>
</reference>
<comment type="caution">
    <text evidence="3">The sequence shown here is derived from an EMBL/GenBank/DDBJ whole genome shotgun (WGS) entry which is preliminary data.</text>
</comment>
<dbReference type="OrthoDB" id="5186826at2"/>
<sequence length="295" mass="31482">MQPSPQQPQQSPPPATPPHGQPPAVPPHGQRQQPAPPVDGERSREPFEEAAFFDDSSRGDWSGQETTAMGRIGYSDKGTRKRSDFQKVRSRARKSSPIPKIIAAVVAVGLVGGGIWFWMNRPDSADEGEATSGLAFSGSDDPCSFADSAPLADYVDGAEAEPTAASEERNSGFEQTCTLNFGDADSSLALVDFEGVAYESNERASVSYELEARKVADMSAPWTVVEEAPEVGAESAAVARIAEEGTSNYQLHLQDENAYLVVRLSVVDSDLDEQGLGELAAELASSYLTAWNDAA</sequence>
<dbReference type="RefSeq" id="WP_136533863.1">
    <property type="nucleotide sequence ID" value="NZ_STGY01000025.1"/>
</dbReference>
<feature type="compositionally biased region" description="Basic and acidic residues" evidence="1">
    <location>
        <begin position="77"/>
        <end position="87"/>
    </location>
</feature>
<protein>
    <recommendedName>
        <fullName evidence="5">DUF3558 domain-containing protein</fullName>
    </recommendedName>
</protein>
<feature type="transmembrane region" description="Helical" evidence="2">
    <location>
        <begin position="101"/>
        <end position="119"/>
    </location>
</feature>
<evidence type="ECO:0000313" key="3">
    <source>
        <dbReference type="EMBL" id="THV42431.1"/>
    </source>
</evidence>
<keyword evidence="4" id="KW-1185">Reference proteome</keyword>
<keyword evidence="2" id="KW-1133">Transmembrane helix</keyword>
<name>A0A4S8QFI6_9ACTN</name>